<accession>A0A9X2IQY4</accession>
<feature type="transmembrane region" description="Helical" evidence="1">
    <location>
        <begin position="35"/>
        <end position="57"/>
    </location>
</feature>
<evidence type="ECO:0000313" key="3">
    <source>
        <dbReference type="EMBL" id="MCM3716346.1"/>
    </source>
</evidence>
<evidence type="ECO:0000256" key="1">
    <source>
        <dbReference type="SAM" id="Phobius"/>
    </source>
</evidence>
<name>A0A9X2IQY4_9BACI</name>
<gene>
    <name evidence="3" type="ORF">M3202_20070</name>
</gene>
<keyword evidence="1" id="KW-0812">Transmembrane</keyword>
<dbReference type="AlphaFoldDB" id="A0A9X2IQY4"/>
<sequence>MTLINTLRPFFKYVSLVVLVGAVFSYAMFQGGFVSWFLFYSVATVLLSTILVALFPFQVKQVERNVSKSSLQAGDDLTVTIVIHKNRFQPFFYVRIQDTVPQRIGSADSAALFFFSFQQKIELTYTVEAAKRGIHSFGPVILVFGDLFGLFERRMVLAHQTDLLVYPRIHRLHAVPASGRPRQQEGTSSRQAIEEDRSLAGVRQYVPGDRLTSIDWKQSARSASLMTKEFESFQGEGIMIAFDPYRNAASAEQFEQTVEFTASLVAEFCKKYQSIELAVRSLEWTSISLSERTVSQGLRLLAQVSSLDKPIEPVHRLFSEWKGMHVYLVCVELNQALLVACRTIQAQQAEVSLCMKGLGNSDRRLIDECKAMGVSVLLFEDE</sequence>
<dbReference type="EMBL" id="JAMBOL010000035">
    <property type="protein sequence ID" value="MCM3716346.1"/>
    <property type="molecule type" value="Genomic_DNA"/>
</dbReference>
<dbReference type="Proteomes" id="UP001139179">
    <property type="component" value="Unassembled WGS sequence"/>
</dbReference>
<protein>
    <submittedName>
        <fullName evidence="3">DUF58 domain-containing protein</fullName>
    </submittedName>
</protein>
<keyword evidence="1" id="KW-0472">Membrane</keyword>
<dbReference type="PANTHER" id="PTHR34351">
    <property type="entry name" value="SLR1927 PROTEIN-RELATED"/>
    <property type="match status" value="1"/>
</dbReference>
<proteinExistence type="predicted"/>
<keyword evidence="1" id="KW-1133">Transmembrane helix</keyword>
<keyword evidence="4" id="KW-1185">Reference proteome</keyword>
<dbReference type="PANTHER" id="PTHR34351:SF2">
    <property type="entry name" value="DUF58 DOMAIN-CONTAINING PROTEIN"/>
    <property type="match status" value="1"/>
</dbReference>
<feature type="transmembrane region" description="Helical" evidence="1">
    <location>
        <begin position="10"/>
        <end position="29"/>
    </location>
</feature>
<organism evidence="3 4">
    <name type="scientific">Halalkalibacter oceani</name>
    <dbReference type="NCBI Taxonomy" id="1653776"/>
    <lineage>
        <taxon>Bacteria</taxon>
        <taxon>Bacillati</taxon>
        <taxon>Bacillota</taxon>
        <taxon>Bacilli</taxon>
        <taxon>Bacillales</taxon>
        <taxon>Bacillaceae</taxon>
        <taxon>Halalkalibacter</taxon>
    </lineage>
</organism>
<dbReference type="InterPro" id="IPR002881">
    <property type="entry name" value="DUF58"/>
</dbReference>
<evidence type="ECO:0000259" key="2">
    <source>
        <dbReference type="Pfam" id="PF01882"/>
    </source>
</evidence>
<evidence type="ECO:0000313" key="4">
    <source>
        <dbReference type="Proteomes" id="UP001139179"/>
    </source>
</evidence>
<reference evidence="3" key="1">
    <citation type="submission" date="2022-05" db="EMBL/GenBank/DDBJ databases">
        <title>Comparative Genomics of Spacecraft Associated Microbes.</title>
        <authorList>
            <person name="Tran M.T."/>
            <person name="Wright A."/>
            <person name="Seuylemezian A."/>
            <person name="Eisen J."/>
            <person name="Coil D."/>
        </authorList>
    </citation>
    <scope>NUCLEOTIDE SEQUENCE</scope>
    <source>
        <strain evidence="3">214.1.1</strain>
    </source>
</reference>
<dbReference type="RefSeq" id="WP_251225012.1">
    <property type="nucleotide sequence ID" value="NZ_JAMBOL010000035.1"/>
</dbReference>
<comment type="caution">
    <text evidence="3">The sequence shown here is derived from an EMBL/GenBank/DDBJ whole genome shotgun (WGS) entry which is preliminary data.</text>
</comment>
<feature type="domain" description="DUF58" evidence="2">
    <location>
        <begin position="202"/>
        <end position="249"/>
    </location>
</feature>
<dbReference type="Pfam" id="PF01882">
    <property type="entry name" value="DUF58"/>
    <property type="match status" value="1"/>
</dbReference>